<accession>A0A845F0A9</accession>
<dbReference type="EMBL" id="WMEY01000003">
    <property type="protein sequence ID" value="MYL64177.1"/>
    <property type="molecule type" value="Genomic_DNA"/>
</dbReference>
<name>A0A845F0A9_9BACL</name>
<organism evidence="1 2">
    <name type="scientific">Guptibacillus hwajinpoensis</name>
    <dbReference type="NCBI Taxonomy" id="208199"/>
    <lineage>
        <taxon>Bacteria</taxon>
        <taxon>Bacillati</taxon>
        <taxon>Bacillota</taxon>
        <taxon>Bacilli</taxon>
        <taxon>Bacillales</taxon>
        <taxon>Guptibacillaceae</taxon>
        <taxon>Guptibacillus</taxon>
    </lineage>
</organism>
<comment type="caution">
    <text evidence="1">The sequence shown here is derived from an EMBL/GenBank/DDBJ whole genome shotgun (WGS) entry which is preliminary data.</text>
</comment>
<dbReference type="AlphaFoldDB" id="A0A845F0A9"/>
<evidence type="ECO:0000313" key="2">
    <source>
        <dbReference type="Proteomes" id="UP000447833"/>
    </source>
</evidence>
<dbReference type="Proteomes" id="UP000447833">
    <property type="component" value="Unassembled WGS sequence"/>
</dbReference>
<protein>
    <submittedName>
        <fullName evidence="1">Uncharacterized protein</fullName>
    </submittedName>
</protein>
<dbReference type="RefSeq" id="WP_160919611.1">
    <property type="nucleotide sequence ID" value="NZ_WMEY01000003.1"/>
</dbReference>
<sequence length="80" mass="9304">MIFKTKEEKSEYEDEIKRKTYKIGADAVIGITFQKTSEIKSYNLSRDLSDYDEQNPELYYTEVFSTAVGTAIKFSRSDNK</sequence>
<gene>
    <name evidence="1" type="ORF">GLW07_12525</name>
</gene>
<evidence type="ECO:0000313" key="1">
    <source>
        <dbReference type="EMBL" id="MYL64177.1"/>
    </source>
</evidence>
<reference evidence="1 2" key="1">
    <citation type="submission" date="2019-11" db="EMBL/GenBank/DDBJ databases">
        <title>Genome sequences of 17 halophilic strains isolated from different environments.</title>
        <authorList>
            <person name="Furrow R.E."/>
        </authorList>
    </citation>
    <scope>NUCLEOTIDE SEQUENCE [LARGE SCALE GENOMIC DNA]</scope>
    <source>
        <strain evidence="1 2">22506_14_FS</strain>
    </source>
</reference>
<proteinExistence type="predicted"/>